<gene>
    <name evidence="2" type="ORF">CVIRNUC_010260</name>
</gene>
<dbReference type="Proteomes" id="UP001314263">
    <property type="component" value="Unassembled WGS sequence"/>
</dbReference>
<dbReference type="AlphaFoldDB" id="A0AAV1IIU8"/>
<accession>A0AAV1IIU8</accession>
<evidence type="ECO:0000313" key="2">
    <source>
        <dbReference type="EMBL" id="CAK0787044.1"/>
    </source>
</evidence>
<dbReference type="PANTHER" id="PTHR48163:SF2">
    <property type="entry name" value="EXPRESSED PROTEIN"/>
    <property type="match status" value="1"/>
</dbReference>
<feature type="region of interest" description="Disordered" evidence="1">
    <location>
        <begin position="25"/>
        <end position="165"/>
    </location>
</feature>
<feature type="compositionally biased region" description="Polar residues" evidence="1">
    <location>
        <begin position="153"/>
        <end position="165"/>
    </location>
</feature>
<comment type="caution">
    <text evidence="2">The sequence shown here is derived from an EMBL/GenBank/DDBJ whole genome shotgun (WGS) entry which is preliminary data.</text>
</comment>
<evidence type="ECO:0000256" key="1">
    <source>
        <dbReference type="SAM" id="MobiDB-lite"/>
    </source>
</evidence>
<name>A0AAV1IIU8_9CHLO</name>
<feature type="compositionally biased region" description="Polar residues" evidence="1">
    <location>
        <begin position="37"/>
        <end position="47"/>
    </location>
</feature>
<organism evidence="2 3">
    <name type="scientific">Coccomyxa viridis</name>
    <dbReference type="NCBI Taxonomy" id="1274662"/>
    <lineage>
        <taxon>Eukaryota</taxon>
        <taxon>Viridiplantae</taxon>
        <taxon>Chlorophyta</taxon>
        <taxon>core chlorophytes</taxon>
        <taxon>Trebouxiophyceae</taxon>
        <taxon>Trebouxiophyceae incertae sedis</taxon>
        <taxon>Coccomyxaceae</taxon>
        <taxon>Coccomyxa</taxon>
    </lineage>
</organism>
<proteinExistence type="predicted"/>
<sequence>MDELASLRSELYSGRRALSALQQELSQANAEKEEATSRLQTSQQSDVAGQLESLRSALISEQQARRDAEATSASLSHDKQRLQRARDELASSLLESQQRAGEAEDELARAEERLAAANHKLADLTHARPESPDEPAAGTQRDVGGVRDRGHSEPSSADSQLETLQSQVAQLRLSRDKLLAELERQFLEVDQLASENAALSQGLEEAKDAALAWEQQAQGALQQLDSLKDILEESAAWSGGQVEERPREEPGGSQLAGEESAASEADGERSLEKRYLQECAHVAALESQVRALCAELAKAGAVRSLVKRVTLPALLGVENRLQQLAQGARRPVAA</sequence>
<evidence type="ECO:0000313" key="3">
    <source>
        <dbReference type="Proteomes" id="UP001314263"/>
    </source>
</evidence>
<feature type="compositionally biased region" description="Basic and acidic residues" evidence="1">
    <location>
        <begin position="76"/>
        <end position="89"/>
    </location>
</feature>
<dbReference type="EMBL" id="CAUYUE010000016">
    <property type="protein sequence ID" value="CAK0787044.1"/>
    <property type="molecule type" value="Genomic_DNA"/>
</dbReference>
<feature type="region of interest" description="Disordered" evidence="1">
    <location>
        <begin position="235"/>
        <end position="269"/>
    </location>
</feature>
<dbReference type="PANTHER" id="PTHR48163">
    <property type="entry name" value="BNAC02G25670D PROTEIN"/>
    <property type="match status" value="1"/>
</dbReference>
<keyword evidence="3" id="KW-1185">Reference proteome</keyword>
<protein>
    <submittedName>
        <fullName evidence="2">Uncharacterized protein</fullName>
    </submittedName>
</protein>
<feature type="compositionally biased region" description="Low complexity" evidence="1">
    <location>
        <begin position="251"/>
        <end position="264"/>
    </location>
</feature>
<feature type="compositionally biased region" description="Basic and acidic residues" evidence="1">
    <location>
        <begin position="106"/>
        <end position="131"/>
    </location>
</feature>
<reference evidence="2 3" key="1">
    <citation type="submission" date="2023-10" db="EMBL/GenBank/DDBJ databases">
        <authorList>
            <person name="Maclean D."/>
            <person name="Macfadyen A."/>
        </authorList>
    </citation>
    <scope>NUCLEOTIDE SEQUENCE [LARGE SCALE GENOMIC DNA]</scope>
</reference>